<keyword evidence="3" id="KW-1185">Reference proteome</keyword>
<dbReference type="EMBL" id="JAUOEK010000101">
    <property type="protein sequence ID" value="MDO5969918.1"/>
    <property type="molecule type" value="Genomic_DNA"/>
</dbReference>
<dbReference type="PROSITE" id="PS51257">
    <property type="entry name" value="PROKAR_LIPOPROTEIN"/>
    <property type="match status" value="1"/>
</dbReference>
<dbReference type="RefSeq" id="WP_303277611.1">
    <property type="nucleotide sequence ID" value="NZ_JAUOEK010000101.1"/>
</dbReference>
<evidence type="ECO:0000313" key="2">
    <source>
        <dbReference type="EMBL" id="MDO5969918.1"/>
    </source>
</evidence>
<sequence length="202" mass="23475">MALKNILIVLFLVSIYSCAQEKKPLLGDTEFQRKMNADYKDATKSPLKDKDRKNFKGLDFFKFDSTYVVTAQFKRTLDEKPFKMKTTTERLPIYVKYGELTFNLKGEHFTLSIYQNQGLIEKEGYEDYLFLPFLDETNGFESYGGGRYIDARIPEGDTLILDFNTAYNPYCAYNDRYSCPIVPRKNYLKARIEAGVMAFGEH</sequence>
<evidence type="ECO:0000313" key="3">
    <source>
        <dbReference type="Proteomes" id="UP001176883"/>
    </source>
</evidence>
<protein>
    <submittedName>
        <fullName evidence="2">DUF1684 domain-containing protein</fullName>
    </submittedName>
</protein>
<feature type="chain" id="PRO_5046431135" evidence="1">
    <location>
        <begin position="20"/>
        <end position="202"/>
    </location>
</feature>
<organism evidence="2 3">
    <name type="scientific">Flavivirga aquimarina</name>
    <dbReference type="NCBI Taxonomy" id="2027862"/>
    <lineage>
        <taxon>Bacteria</taxon>
        <taxon>Pseudomonadati</taxon>
        <taxon>Bacteroidota</taxon>
        <taxon>Flavobacteriia</taxon>
        <taxon>Flavobacteriales</taxon>
        <taxon>Flavobacteriaceae</taxon>
        <taxon>Flavivirga</taxon>
    </lineage>
</organism>
<reference evidence="2" key="1">
    <citation type="submission" date="2023-07" db="EMBL/GenBank/DDBJ databases">
        <title>Two novel species in the genus Flavivirga.</title>
        <authorList>
            <person name="Kwon K."/>
        </authorList>
    </citation>
    <scope>NUCLEOTIDE SEQUENCE</scope>
    <source>
        <strain evidence="2">KCTC 52353</strain>
    </source>
</reference>
<accession>A0ABT8W9V1</accession>
<keyword evidence="1" id="KW-0732">Signal</keyword>
<feature type="signal peptide" evidence="1">
    <location>
        <begin position="1"/>
        <end position="19"/>
    </location>
</feature>
<comment type="caution">
    <text evidence="2">The sequence shown here is derived from an EMBL/GenBank/DDBJ whole genome shotgun (WGS) entry which is preliminary data.</text>
</comment>
<evidence type="ECO:0000256" key="1">
    <source>
        <dbReference type="SAM" id="SignalP"/>
    </source>
</evidence>
<name>A0ABT8W9V1_9FLAO</name>
<dbReference type="Pfam" id="PF07920">
    <property type="entry name" value="DUF1684"/>
    <property type="match status" value="1"/>
</dbReference>
<proteinExistence type="predicted"/>
<dbReference type="PANTHER" id="PTHR41913">
    <property type="entry name" value="DUF1684 DOMAIN-CONTAINING PROTEIN"/>
    <property type="match status" value="1"/>
</dbReference>
<dbReference type="PANTHER" id="PTHR41913:SF1">
    <property type="entry name" value="DUF1684 DOMAIN-CONTAINING PROTEIN"/>
    <property type="match status" value="1"/>
</dbReference>
<gene>
    <name evidence="2" type="ORF">Q4Q35_08860</name>
</gene>
<dbReference type="InterPro" id="IPR012467">
    <property type="entry name" value="DUF1684"/>
</dbReference>
<dbReference type="Proteomes" id="UP001176883">
    <property type="component" value="Unassembled WGS sequence"/>
</dbReference>